<comment type="subcellular location">
    <subcellularLocation>
        <location evidence="1">Cell inner membrane</location>
        <topology evidence="1">Multi-pass membrane protein</topology>
    </subcellularLocation>
</comment>
<evidence type="ECO:0000259" key="4">
    <source>
        <dbReference type="PROSITE" id="PS50192"/>
    </source>
</evidence>
<dbReference type="PROSITE" id="PS50192">
    <property type="entry name" value="T_SNARE"/>
    <property type="match status" value="1"/>
</dbReference>
<dbReference type="KEGG" id="nik:F5I99_10845"/>
<evidence type="ECO:0000256" key="2">
    <source>
        <dbReference type="ARBA" id="ARBA00022519"/>
    </source>
</evidence>
<dbReference type="RefSeq" id="WP_151055922.1">
    <property type="nucleotide sequence ID" value="NZ_CP044222.1"/>
</dbReference>
<proteinExistence type="inferred from homology"/>
<keyword evidence="2" id="KW-0472">Membrane</keyword>
<feature type="domain" description="T-SNARE coiled-coil homology" evidence="4">
    <location>
        <begin position="41"/>
        <end position="103"/>
    </location>
</feature>
<dbReference type="EMBL" id="CP044222">
    <property type="protein sequence ID" value="QEW06967.1"/>
    <property type="molecule type" value="Genomic_DNA"/>
</dbReference>
<evidence type="ECO:0000256" key="3">
    <source>
        <dbReference type="ARBA" id="ARBA00029447"/>
    </source>
</evidence>
<reference evidence="5 6" key="1">
    <citation type="submission" date="2019-09" db="EMBL/GenBank/DDBJ databases">
        <title>Nitrincola iocasae sp. nov., a bacterium isolated from the sediment collected at a cold seep field in South China Sea.</title>
        <authorList>
            <person name="Zhang H."/>
            <person name="Wang H."/>
            <person name="Li C."/>
        </authorList>
    </citation>
    <scope>NUCLEOTIDE SEQUENCE [LARGE SCALE GENOMIC DNA]</scope>
    <source>
        <strain evidence="5 6">KXZD1103</strain>
    </source>
</reference>
<organism evidence="5 6">
    <name type="scientific">Nitrincola iocasae</name>
    <dbReference type="NCBI Taxonomy" id="2614693"/>
    <lineage>
        <taxon>Bacteria</taxon>
        <taxon>Pseudomonadati</taxon>
        <taxon>Pseudomonadota</taxon>
        <taxon>Gammaproteobacteria</taxon>
        <taxon>Oceanospirillales</taxon>
        <taxon>Oceanospirillaceae</taxon>
        <taxon>Nitrincola</taxon>
    </lineage>
</organism>
<dbReference type="SUPFAM" id="SSF58104">
    <property type="entry name" value="Methyl-accepting chemotaxis protein (MCP) signaling domain"/>
    <property type="match status" value="1"/>
</dbReference>
<gene>
    <name evidence="5" type="ORF">F5I99_10845</name>
</gene>
<evidence type="ECO:0000313" key="5">
    <source>
        <dbReference type="EMBL" id="QEW06967.1"/>
    </source>
</evidence>
<keyword evidence="6" id="KW-1185">Reference proteome</keyword>
<sequence>MCTLSQRSHKATDDIRGMITELQSATHKAVSLMGQSQKQARINVESAEQQLQTIDEASGTISEMAIQIASAVEEQNAVTTEISSNTEQIKILADSLTDQAGETGNRAADLRQVANSLHQLSDRFKV</sequence>
<evidence type="ECO:0000313" key="6">
    <source>
        <dbReference type="Proteomes" id="UP000325606"/>
    </source>
</evidence>
<protein>
    <submittedName>
        <fullName evidence="5">Methyl-accepting chemotaxis protein</fullName>
    </submittedName>
</protein>
<dbReference type="PANTHER" id="PTHR32089">
    <property type="entry name" value="METHYL-ACCEPTING CHEMOTAXIS PROTEIN MCPB"/>
    <property type="match status" value="1"/>
</dbReference>
<dbReference type="InterPro" id="IPR000727">
    <property type="entry name" value="T_SNARE_dom"/>
</dbReference>
<dbReference type="Gene3D" id="1.10.287.950">
    <property type="entry name" value="Methyl-accepting chemotaxis protein"/>
    <property type="match status" value="1"/>
</dbReference>
<dbReference type="PANTHER" id="PTHR32089:SF117">
    <property type="entry name" value="METHYL ACCEPTING SENSORY TRANSDUCER WITH CACHE_1 SMALL MOLECULE BINDING DOMAIN"/>
    <property type="match status" value="1"/>
</dbReference>
<keyword evidence="2" id="KW-1003">Cell membrane</keyword>
<dbReference type="AlphaFoldDB" id="A0A5J6LEK5"/>
<dbReference type="Proteomes" id="UP000325606">
    <property type="component" value="Chromosome"/>
</dbReference>
<evidence type="ECO:0000256" key="1">
    <source>
        <dbReference type="ARBA" id="ARBA00004429"/>
    </source>
</evidence>
<accession>A0A5J6LEK5</accession>
<name>A0A5J6LEK5_9GAMM</name>
<dbReference type="GO" id="GO:0005886">
    <property type="term" value="C:plasma membrane"/>
    <property type="evidence" value="ECO:0007669"/>
    <property type="project" value="UniProtKB-SubCell"/>
</dbReference>
<comment type="similarity">
    <text evidence="3">Belongs to the methyl-accepting chemotaxis (MCP) protein family.</text>
</comment>
<keyword evidence="2" id="KW-0997">Cell inner membrane</keyword>